<keyword evidence="2" id="KW-0328">Glycosyltransferase</keyword>
<dbReference type="GO" id="GO:0016757">
    <property type="term" value="F:glycosyltransferase activity"/>
    <property type="evidence" value="ECO:0007669"/>
    <property type="project" value="UniProtKB-KW"/>
</dbReference>
<comment type="caution">
    <text evidence="2">The sequence shown here is derived from an EMBL/GenBank/DDBJ whole genome shotgun (WGS) entry which is preliminary data.</text>
</comment>
<evidence type="ECO:0000259" key="1">
    <source>
        <dbReference type="Pfam" id="PF04230"/>
    </source>
</evidence>
<name>A0ABT8RB66_9BACT</name>
<keyword evidence="3" id="KW-1185">Reference proteome</keyword>
<dbReference type="InterPro" id="IPR007345">
    <property type="entry name" value="Polysacch_pyruvyl_Trfase"/>
</dbReference>
<dbReference type="InterPro" id="IPR006311">
    <property type="entry name" value="TAT_signal"/>
</dbReference>
<dbReference type="RefSeq" id="WP_302040158.1">
    <property type="nucleotide sequence ID" value="NZ_JAUKPO010000018.1"/>
</dbReference>
<dbReference type="EMBL" id="JAUKPO010000018">
    <property type="protein sequence ID" value="MDO1449357.1"/>
    <property type="molecule type" value="Genomic_DNA"/>
</dbReference>
<sequence length="421" mass="47644">MKRRQFIQSLGAFTASGILSLHPAAQAMAKAKRILLVSGWQDVNIGDITHTPGLLHILETYLPDVQITLWKRSNGANVKAMLNRDFPKVNIIYGKVDEARNVDNPEVLEAFKNNDFMLHGSGPSIVGQENLEAWVKATGKPFGIFGTTIQQINPTLKALLERASFIYTRETASIKVLKENGLSGDHIGFAPDATFFVNLKDEAKAKAFLEENKLESKKFICAIPRLRYTPYYKWAPGPSWTQERIKHIEETNEKHKEADHAKLREAMIAWVRRTGNKVLVCPEMSYQVEIMDELLINPLPEDVKPMVIKRGYWLPDEAASVYAQAFSVLSFECHSPIIAAANRTPFFYLRQPEDTIKGQMYYDLGFNDWVFEIEQSTGKQITERLMAMWKNYGAAKEKLATGMGKVDAIYKKATQRVAKVV</sequence>
<dbReference type="Proteomes" id="UP001168528">
    <property type="component" value="Unassembled WGS sequence"/>
</dbReference>
<keyword evidence="2" id="KW-0808">Transferase</keyword>
<proteinExistence type="predicted"/>
<protein>
    <submittedName>
        <fullName evidence="2">Polysaccharide pyruvyl transferase family protein</fullName>
        <ecNumber evidence="2">2.4.-.-</ecNumber>
    </submittedName>
</protein>
<reference evidence="2" key="1">
    <citation type="submission" date="2023-07" db="EMBL/GenBank/DDBJ databases">
        <title>The genome sequence of Rhodocytophaga aerolata KACC 12507.</title>
        <authorList>
            <person name="Zhang X."/>
        </authorList>
    </citation>
    <scope>NUCLEOTIDE SEQUENCE</scope>
    <source>
        <strain evidence="2">KACC 12507</strain>
    </source>
</reference>
<evidence type="ECO:0000313" key="2">
    <source>
        <dbReference type="EMBL" id="MDO1449357.1"/>
    </source>
</evidence>
<gene>
    <name evidence="2" type="ORF">Q0590_23985</name>
</gene>
<evidence type="ECO:0000313" key="3">
    <source>
        <dbReference type="Proteomes" id="UP001168528"/>
    </source>
</evidence>
<dbReference type="PROSITE" id="PS51318">
    <property type="entry name" value="TAT"/>
    <property type="match status" value="1"/>
</dbReference>
<dbReference type="Pfam" id="PF04230">
    <property type="entry name" value="PS_pyruv_trans"/>
    <property type="match status" value="1"/>
</dbReference>
<accession>A0ABT8RB66</accession>
<dbReference type="EC" id="2.4.-.-" evidence="2"/>
<feature type="domain" description="Polysaccharide pyruvyl transferase" evidence="1">
    <location>
        <begin position="44"/>
        <end position="349"/>
    </location>
</feature>
<organism evidence="2 3">
    <name type="scientific">Rhodocytophaga aerolata</name>
    <dbReference type="NCBI Taxonomy" id="455078"/>
    <lineage>
        <taxon>Bacteria</taxon>
        <taxon>Pseudomonadati</taxon>
        <taxon>Bacteroidota</taxon>
        <taxon>Cytophagia</taxon>
        <taxon>Cytophagales</taxon>
        <taxon>Rhodocytophagaceae</taxon>
        <taxon>Rhodocytophaga</taxon>
    </lineage>
</organism>